<evidence type="ECO:0000256" key="1">
    <source>
        <dbReference type="SAM" id="MobiDB-lite"/>
    </source>
</evidence>
<reference evidence="2" key="1">
    <citation type="journal article" date="2005" name="PLoS Biol.">
        <title>The genomes of Oryza sativa: a history of duplications.</title>
        <authorList>
            <person name="Yu J."/>
            <person name="Wang J."/>
            <person name="Lin W."/>
            <person name="Li S."/>
            <person name="Li H."/>
            <person name="Zhou J."/>
            <person name="Ni P."/>
            <person name="Dong W."/>
            <person name="Hu S."/>
            <person name="Zeng C."/>
            <person name="Zhang J."/>
            <person name="Zhang Y."/>
            <person name="Li R."/>
            <person name="Xu Z."/>
            <person name="Li S."/>
            <person name="Li X."/>
            <person name="Zheng H."/>
            <person name="Cong L."/>
            <person name="Lin L."/>
            <person name="Yin J."/>
            <person name="Geng J."/>
            <person name="Li G."/>
            <person name="Shi J."/>
            <person name="Liu J."/>
            <person name="Lv H."/>
            <person name="Li J."/>
            <person name="Wang J."/>
            <person name="Deng Y."/>
            <person name="Ran L."/>
            <person name="Shi X."/>
            <person name="Wang X."/>
            <person name="Wu Q."/>
            <person name="Li C."/>
            <person name="Ren X."/>
            <person name="Wang J."/>
            <person name="Wang X."/>
            <person name="Li D."/>
            <person name="Liu D."/>
            <person name="Zhang X."/>
            <person name="Ji Z."/>
            <person name="Zhao W."/>
            <person name="Sun Y."/>
            <person name="Zhang Z."/>
            <person name="Bao J."/>
            <person name="Han Y."/>
            <person name="Dong L."/>
            <person name="Ji J."/>
            <person name="Chen P."/>
            <person name="Wu S."/>
            <person name="Liu J."/>
            <person name="Xiao Y."/>
            <person name="Bu D."/>
            <person name="Tan J."/>
            <person name="Yang L."/>
            <person name="Ye C."/>
            <person name="Zhang J."/>
            <person name="Xu J."/>
            <person name="Zhou Y."/>
            <person name="Yu Y."/>
            <person name="Zhang B."/>
            <person name="Zhuang S."/>
            <person name="Wei H."/>
            <person name="Liu B."/>
            <person name="Lei M."/>
            <person name="Yu H."/>
            <person name="Li Y."/>
            <person name="Xu H."/>
            <person name="Wei S."/>
            <person name="He X."/>
            <person name="Fang L."/>
            <person name="Zhang Z."/>
            <person name="Zhang Y."/>
            <person name="Huang X."/>
            <person name="Su Z."/>
            <person name="Tong W."/>
            <person name="Li J."/>
            <person name="Tong Z."/>
            <person name="Li S."/>
            <person name="Ye J."/>
            <person name="Wang L."/>
            <person name="Fang L."/>
            <person name="Lei T."/>
            <person name="Chen C."/>
            <person name="Chen H."/>
            <person name="Xu Z."/>
            <person name="Li H."/>
            <person name="Huang H."/>
            <person name="Zhang F."/>
            <person name="Xu H."/>
            <person name="Li N."/>
            <person name="Zhao C."/>
            <person name="Li S."/>
            <person name="Dong L."/>
            <person name="Huang Y."/>
            <person name="Li L."/>
            <person name="Xi Y."/>
            <person name="Qi Q."/>
            <person name="Li W."/>
            <person name="Zhang B."/>
            <person name="Hu W."/>
            <person name="Zhang Y."/>
            <person name="Tian X."/>
            <person name="Jiao Y."/>
            <person name="Liang X."/>
            <person name="Jin J."/>
            <person name="Gao L."/>
            <person name="Zheng W."/>
            <person name="Hao B."/>
            <person name="Liu S."/>
            <person name="Wang W."/>
            <person name="Yuan L."/>
            <person name="Cao M."/>
            <person name="McDermott J."/>
            <person name="Samudrala R."/>
            <person name="Wang J."/>
            <person name="Wong G.K."/>
            <person name="Yang H."/>
        </authorList>
    </citation>
    <scope>NUCLEOTIDE SEQUENCE [LARGE SCALE GENOMIC DNA]</scope>
</reference>
<proteinExistence type="predicted"/>
<reference evidence="2" key="2">
    <citation type="submission" date="2008-12" db="EMBL/GenBank/DDBJ databases">
        <title>Improved gene annotation of the rice (Oryza sativa) genomes.</title>
        <authorList>
            <person name="Wang J."/>
            <person name="Li R."/>
            <person name="Fan W."/>
            <person name="Huang Q."/>
            <person name="Zhang J."/>
            <person name="Zhou Y."/>
            <person name="Hu Y."/>
            <person name="Zi S."/>
            <person name="Li J."/>
            <person name="Ni P."/>
            <person name="Zheng H."/>
            <person name="Zhang Y."/>
            <person name="Zhao M."/>
            <person name="Hao Q."/>
            <person name="McDermott J."/>
            <person name="Samudrala R."/>
            <person name="Kristiansen K."/>
            <person name="Wong G.K.-S."/>
        </authorList>
    </citation>
    <scope>NUCLEOTIDE SEQUENCE</scope>
</reference>
<gene>
    <name evidence="2" type="ORF">OsJ_11436</name>
</gene>
<protein>
    <submittedName>
        <fullName evidence="2">Uncharacterized protein</fullName>
    </submittedName>
</protein>
<sequence length="215" mass="22311">MALVDPKAGESSSSTVTAHHLFVVVIDGVETSIHEGSLQASLGGTVTITSAGNLSASGVRSVVVRGGGGGQRQLHPRGPRARGPCRSRGSAPRTWSRPAGCPLERCREARVRGGGALRAARCRRADVESFGEVHLARCKGARVDWCGSVEVEMCRAVDVSRCGAVTGGRCRVVSAVGCGSVEVAHAVVNILEEEQPQAAQHPVSPSHSSRSSDSE</sequence>
<dbReference type="Proteomes" id="UP000007752">
    <property type="component" value="Chromosome 3"/>
</dbReference>
<organism evidence="2">
    <name type="scientific">Oryza sativa subsp. japonica</name>
    <name type="common">Rice</name>
    <dbReference type="NCBI Taxonomy" id="39947"/>
    <lineage>
        <taxon>Eukaryota</taxon>
        <taxon>Viridiplantae</taxon>
        <taxon>Streptophyta</taxon>
        <taxon>Embryophyta</taxon>
        <taxon>Tracheophyta</taxon>
        <taxon>Spermatophyta</taxon>
        <taxon>Magnoliopsida</taxon>
        <taxon>Liliopsida</taxon>
        <taxon>Poales</taxon>
        <taxon>Poaceae</taxon>
        <taxon>BOP clade</taxon>
        <taxon>Oryzoideae</taxon>
        <taxon>Oryzeae</taxon>
        <taxon>Oryzinae</taxon>
        <taxon>Oryza</taxon>
        <taxon>Oryza sativa</taxon>
    </lineage>
</organism>
<dbReference type="EMBL" id="CM000140">
    <property type="protein sequence ID" value="EEE59350.1"/>
    <property type="molecule type" value="Genomic_DNA"/>
</dbReference>
<feature type="region of interest" description="Disordered" evidence="1">
    <location>
        <begin position="194"/>
        <end position="215"/>
    </location>
</feature>
<dbReference type="AlphaFoldDB" id="B9F9A2"/>
<accession>B9F9A2</accession>
<feature type="region of interest" description="Disordered" evidence="1">
    <location>
        <begin position="66"/>
        <end position="96"/>
    </location>
</feature>
<feature type="compositionally biased region" description="Basic residues" evidence="1">
    <location>
        <begin position="74"/>
        <end position="85"/>
    </location>
</feature>
<name>B9F9A2_ORYSJ</name>
<evidence type="ECO:0000313" key="2">
    <source>
        <dbReference type="EMBL" id="EEE59350.1"/>
    </source>
</evidence>